<accession>A0AAV4T2V1</accession>
<comment type="caution">
    <text evidence="2">The sequence shown here is derived from an EMBL/GenBank/DDBJ whole genome shotgun (WGS) entry which is preliminary data.</text>
</comment>
<dbReference type="Proteomes" id="UP001054945">
    <property type="component" value="Unassembled WGS sequence"/>
</dbReference>
<evidence type="ECO:0000313" key="3">
    <source>
        <dbReference type="Proteomes" id="UP001054945"/>
    </source>
</evidence>
<dbReference type="EMBL" id="BPLR01010480">
    <property type="protein sequence ID" value="GIY39566.1"/>
    <property type="molecule type" value="Genomic_DNA"/>
</dbReference>
<reference evidence="2 3" key="1">
    <citation type="submission" date="2021-06" db="EMBL/GenBank/DDBJ databases">
        <title>Caerostris extrusa draft genome.</title>
        <authorList>
            <person name="Kono N."/>
            <person name="Arakawa K."/>
        </authorList>
    </citation>
    <scope>NUCLEOTIDE SEQUENCE [LARGE SCALE GENOMIC DNA]</scope>
</reference>
<dbReference type="AlphaFoldDB" id="A0AAV4T2V1"/>
<evidence type="ECO:0000256" key="1">
    <source>
        <dbReference type="SAM" id="MobiDB-lite"/>
    </source>
</evidence>
<organism evidence="2 3">
    <name type="scientific">Caerostris extrusa</name>
    <name type="common">Bark spider</name>
    <name type="synonym">Caerostris bankana</name>
    <dbReference type="NCBI Taxonomy" id="172846"/>
    <lineage>
        <taxon>Eukaryota</taxon>
        <taxon>Metazoa</taxon>
        <taxon>Ecdysozoa</taxon>
        <taxon>Arthropoda</taxon>
        <taxon>Chelicerata</taxon>
        <taxon>Arachnida</taxon>
        <taxon>Araneae</taxon>
        <taxon>Araneomorphae</taxon>
        <taxon>Entelegynae</taxon>
        <taxon>Araneoidea</taxon>
        <taxon>Araneidae</taxon>
        <taxon>Caerostris</taxon>
    </lineage>
</organism>
<name>A0AAV4T2V1_CAEEX</name>
<protein>
    <submittedName>
        <fullName evidence="2">Uncharacterized protein</fullName>
    </submittedName>
</protein>
<feature type="region of interest" description="Disordered" evidence="1">
    <location>
        <begin position="1"/>
        <end position="25"/>
    </location>
</feature>
<keyword evidence="3" id="KW-1185">Reference proteome</keyword>
<sequence length="126" mass="14757">MHQLVGLSKSGKSPAPPVYHHPAGKKTNDKILRTLIRNQRVLAEEHTSDVLEEHTPTRRLACYIFPHTRLFEPCTTPKFWKKKNVHPRTQPYGSRERYGYSFCKGCMIYLWTSGRVSKEKGEREFR</sequence>
<proteinExistence type="predicted"/>
<gene>
    <name evidence="2" type="ORF">CEXT_274051</name>
</gene>
<evidence type="ECO:0000313" key="2">
    <source>
        <dbReference type="EMBL" id="GIY39566.1"/>
    </source>
</evidence>